<dbReference type="InterPro" id="IPR042099">
    <property type="entry name" value="ANL_N_sf"/>
</dbReference>
<dbReference type="EMBL" id="JAGINU010000001">
    <property type="protein sequence ID" value="MBP2369591.1"/>
    <property type="molecule type" value="Genomic_DNA"/>
</dbReference>
<evidence type="ECO:0000259" key="6">
    <source>
        <dbReference type="Pfam" id="PF00501"/>
    </source>
</evidence>
<dbReference type="PANTHER" id="PTHR43605">
    <property type="entry name" value="ACYL-COENZYME A SYNTHETASE"/>
    <property type="match status" value="1"/>
</dbReference>
<accession>A0ABS4W083</accession>
<dbReference type="PANTHER" id="PTHR43605:SF10">
    <property type="entry name" value="ACYL-COA SYNTHETASE MEDIUM CHAIN FAMILY MEMBER 3"/>
    <property type="match status" value="1"/>
</dbReference>
<dbReference type="SUPFAM" id="SSF56801">
    <property type="entry name" value="Acetyl-CoA synthetase-like"/>
    <property type="match status" value="1"/>
</dbReference>
<organism evidence="8 9">
    <name type="scientific">Pseudonocardia parietis</name>
    <dbReference type="NCBI Taxonomy" id="570936"/>
    <lineage>
        <taxon>Bacteria</taxon>
        <taxon>Bacillati</taxon>
        <taxon>Actinomycetota</taxon>
        <taxon>Actinomycetes</taxon>
        <taxon>Pseudonocardiales</taxon>
        <taxon>Pseudonocardiaceae</taxon>
        <taxon>Pseudonocardia</taxon>
    </lineage>
</organism>
<feature type="domain" description="AMP-binding enzyme C-terminal" evidence="7">
    <location>
        <begin position="476"/>
        <end position="554"/>
    </location>
</feature>
<evidence type="ECO:0000256" key="4">
    <source>
        <dbReference type="ARBA" id="ARBA00022840"/>
    </source>
</evidence>
<dbReference type="Pfam" id="PF13193">
    <property type="entry name" value="AMP-binding_C"/>
    <property type="match status" value="1"/>
</dbReference>
<comment type="caution">
    <text evidence="8">The sequence shown here is derived from an EMBL/GenBank/DDBJ whole genome shotgun (WGS) entry which is preliminary data.</text>
</comment>
<evidence type="ECO:0000256" key="5">
    <source>
        <dbReference type="SAM" id="MobiDB-lite"/>
    </source>
</evidence>
<keyword evidence="9" id="KW-1185">Reference proteome</keyword>
<keyword evidence="3" id="KW-0547">Nucleotide-binding</keyword>
<keyword evidence="4" id="KW-0067">ATP-binding</keyword>
<dbReference type="Gene3D" id="3.30.300.30">
    <property type="match status" value="1"/>
</dbReference>
<feature type="compositionally biased region" description="Low complexity" evidence="5">
    <location>
        <begin position="12"/>
        <end position="25"/>
    </location>
</feature>
<comment type="similarity">
    <text evidence="1">Belongs to the ATP-dependent AMP-binding enzyme family.</text>
</comment>
<feature type="domain" description="AMP-dependent synthetase/ligase" evidence="6">
    <location>
        <begin position="53"/>
        <end position="414"/>
    </location>
</feature>
<gene>
    <name evidence="8" type="ORF">JOF36_005287</name>
</gene>
<proteinExistence type="inferred from homology"/>
<dbReference type="EC" id="6.2.1.1" evidence="8"/>
<dbReference type="RefSeq" id="WP_210031836.1">
    <property type="nucleotide sequence ID" value="NZ_JAGINU010000001.1"/>
</dbReference>
<evidence type="ECO:0000256" key="2">
    <source>
        <dbReference type="ARBA" id="ARBA00022598"/>
    </source>
</evidence>
<evidence type="ECO:0000256" key="1">
    <source>
        <dbReference type="ARBA" id="ARBA00006432"/>
    </source>
</evidence>
<dbReference type="Proteomes" id="UP001519295">
    <property type="component" value="Unassembled WGS sequence"/>
</dbReference>
<dbReference type="InterPro" id="IPR000873">
    <property type="entry name" value="AMP-dep_synth/lig_dom"/>
</dbReference>
<dbReference type="InterPro" id="IPR051087">
    <property type="entry name" value="Mitochondrial_ACSM"/>
</dbReference>
<protein>
    <submittedName>
        <fullName evidence="8">Acetyl-CoA synthetase</fullName>
        <ecNumber evidence="8">6.2.1.1</ecNumber>
    </submittedName>
</protein>
<reference evidence="8 9" key="1">
    <citation type="submission" date="2021-03" db="EMBL/GenBank/DDBJ databases">
        <title>Sequencing the genomes of 1000 actinobacteria strains.</title>
        <authorList>
            <person name="Klenk H.-P."/>
        </authorList>
    </citation>
    <scope>NUCLEOTIDE SEQUENCE [LARGE SCALE GENOMIC DNA]</scope>
    <source>
        <strain evidence="8 9">DSM 45256</strain>
    </source>
</reference>
<name>A0ABS4W083_9PSEU</name>
<feature type="region of interest" description="Disordered" evidence="5">
    <location>
        <begin position="1"/>
        <end position="25"/>
    </location>
</feature>
<dbReference type="Pfam" id="PF00501">
    <property type="entry name" value="AMP-binding"/>
    <property type="match status" value="1"/>
</dbReference>
<keyword evidence="2 8" id="KW-0436">Ligase</keyword>
<dbReference type="InterPro" id="IPR025110">
    <property type="entry name" value="AMP-bd_C"/>
</dbReference>
<evidence type="ECO:0000256" key="3">
    <source>
        <dbReference type="ARBA" id="ARBA00022741"/>
    </source>
</evidence>
<dbReference type="InterPro" id="IPR045851">
    <property type="entry name" value="AMP-bd_C_sf"/>
</dbReference>
<evidence type="ECO:0000313" key="8">
    <source>
        <dbReference type="EMBL" id="MBP2369591.1"/>
    </source>
</evidence>
<sequence length="568" mass="60045">MTRVAVDRTSTEELPVPSSPSPVTGTAVEARVLELRDRFTDPAADVAALLCDDHPADAVAVTVADPTGTAEVLTYGELAERSTRCARALAGLGVGRGDRVATLMDKSTDLVVLIVAVWRLGAVYVPLFTAFAPQAIAMRLEGSGCRLVVVDPGQRAELVPGPDLAEDPDRRVLVTGTQAPEHDGDLLLADVVAVASAEPLPRVAVGGDGPLVHMFTSGTTGKPKGVVHPVAYLAGWQGYLEFALGVPRESTYWCAADPGWAYGLYAAIAAPLSAGLSTVLVPGGFSVAGTWRVLADHRVTDFTAAPTVYRGLRSSSVPVPPELALQRLSSAGEPLTPEVNEWASGALGLQVHDHFGQTEVGMVLSNCHHPDLARPLKPGSMGRAIPGWELTVLAEDADVPAGPGVLGRVAVDVPASPAMTFTGYRTPGQADSKFSADRRWYLTGDSSRVDADGDFFFSSRDDDVIIMAGYRIGPFEIESVLAQHPAVAECSVVAAPDEVRGEVIEAHVVLREGTTGTPELAVELQQLVKTRYAAHAYPRTVHFRDALPKTPSGKIQRYLLRNRPGSAS</sequence>
<dbReference type="GO" id="GO:0003987">
    <property type="term" value="F:acetate-CoA ligase activity"/>
    <property type="evidence" value="ECO:0007669"/>
    <property type="project" value="UniProtKB-EC"/>
</dbReference>
<dbReference type="Gene3D" id="3.40.50.12780">
    <property type="entry name" value="N-terminal domain of ligase-like"/>
    <property type="match status" value="1"/>
</dbReference>
<feature type="compositionally biased region" description="Basic and acidic residues" evidence="5">
    <location>
        <begin position="1"/>
        <end position="11"/>
    </location>
</feature>
<evidence type="ECO:0000259" key="7">
    <source>
        <dbReference type="Pfam" id="PF13193"/>
    </source>
</evidence>
<evidence type="ECO:0000313" key="9">
    <source>
        <dbReference type="Proteomes" id="UP001519295"/>
    </source>
</evidence>